<organism evidence="1">
    <name type="scientific">freshwater metagenome</name>
    <dbReference type="NCBI Taxonomy" id="449393"/>
    <lineage>
        <taxon>unclassified sequences</taxon>
        <taxon>metagenomes</taxon>
        <taxon>ecological metagenomes</taxon>
    </lineage>
</organism>
<evidence type="ECO:0000313" key="1">
    <source>
        <dbReference type="EMBL" id="CAB4682504.1"/>
    </source>
</evidence>
<sequence>MSKYTKTLLAIATGMALLGSSISAATAAPTTNLTYAQFLETAGYKDFVAKSALGAEYLANQSGVVMTVDMTMTADSTTSPLANISVSATKTKSKTDMTVEGKTLTVYFIEGHAYSTMNSYKDLAAPDNISKVLARIPGSSSKMVKMVKMPEGLQTFDPADLFSSSSETYDTLLNSNFKDLLTMFQYSDVTVSANPSNETLTDYAWDMGFSMLGISSSVHSKYTLDANSLVVSGSVNSTMSSASGSMTTATTITMNVNNELVIDIPDLTDIVDEAQINRVSHQITAEGKSTAKANAIVKRAKELAKKARAALSGKHLRDAAKALKYTFTNISNGVRLTATVSKVKGSLCVVVGGGKATIKTC</sequence>
<protein>
    <submittedName>
        <fullName evidence="1">Unannotated protein</fullName>
    </submittedName>
</protein>
<accession>A0A6J6NC30</accession>
<reference evidence="1" key="1">
    <citation type="submission" date="2020-05" db="EMBL/GenBank/DDBJ databases">
        <authorList>
            <person name="Chiriac C."/>
            <person name="Salcher M."/>
            <person name="Ghai R."/>
            <person name="Kavagutti S V."/>
        </authorList>
    </citation>
    <scope>NUCLEOTIDE SEQUENCE</scope>
</reference>
<gene>
    <name evidence="1" type="ORF">UFOPK2373_00347</name>
</gene>
<dbReference type="AlphaFoldDB" id="A0A6J6NC30"/>
<proteinExistence type="predicted"/>
<name>A0A6J6NC30_9ZZZZ</name>
<dbReference type="EMBL" id="CAEZXL010000039">
    <property type="protein sequence ID" value="CAB4682504.1"/>
    <property type="molecule type" value="Genomic_DNA"/>
</dbReference>